<evidence type="ECO:0000313" key="1">
    <source>
        <dbReference type="EMBL" id="JAH16259.1"/>
    </source>
</evidence>
<dbReference type="AlphaFoldDB" id="A0A0E9QHL6"/>
<protein>
    <submittedName>
        <fullName evidence="1">Uncharacterized protein</fullName>
    </submittedName>
</protein>
<reference evidence="1" key="1">
    <citation type="submission" date="2014-11" db="EMBL/GenBank/DDBJ databases">
        <authorList>
            <person name="Amaro Gonzalez C."/>
        </authorList>
    </citation>
    <scope>NUCLEOTIDE SEQUENCE</scope>
</reference>
<proteinExistence type="predicted"/>
<name>A0A0E9QHL6_ANGAN</name>
<sequence>MYLLVVTNSVPGDLPSCWFPFQH</sequence>
<organism evidence="1">
    <name type="scientific">Anguilla anguilla</name>
    <name type="common">European freshwater eel</name>
    <name type="synonym">Muraena anguilla</name>
    <dbReference type="NCBI Taxonomy" id="7936"/>
    <lineage>
        <taxon>Eukaryota</taxon>
        <taxon>Metazoa</taxon>
        <taxon>Chordata</taxon>
        <taxon>Craniata</taxon>
        <taxon>Vertebrata</taxon>
        <taxon>Euteleostomi</taxon>
        <taxon>Actinopterygii</taxon>
        <taxon>Neopterygii</taxon>
        <taxon>Teleostei</taxon>
        <taxon>Anguilliformes</taxon>
        <taxon>Anguillidae</taxon>
        <taxon>Anguilla</taxon>
    </lineage>
</organism>
<accession>A0A0E9QHL6</accession>
<dbReference type="EMBL" id="GBXM01092318">
    <property type="protein sequence ID" value="JAH16259.1"/>
    <property type="molecule type" value="Transcribed_RNA"/>
</dbReference>
<reference evidence="1" key="2">
    <citation type="journal article" date="2015" name="Fish Shellfish Immunol.">
        <title>Early steps in the European eel (Anguilla anguilla)-Vibrio vulnificus interaction in the gills: Role of the RtxA13 toxin.</title>
        <authorList>
            <person name="Callol A."/>
            <person name="Pajuelo D."/>
            <person name="Ebbesson L."/>
            <person name="Teles M."/>
            <person name="MacKenzie S."/>
            <person name="Amaro C."/>
        </authorList>
    </citation>
    <scope>NUCLEOTIDE SEQUENCE</scope>
</reference>